<comment type="caution">
    <text evidence="1">The sequence shown here is derived from an EMBL/GenBank/DDBJ whole genome shotgun (WGS) entry which is preliminary data.</text>
</comment>
<dbReference type="EMBL" id="DXEZ01000170">
    <property type="protein sequence ID" value="HIX54607.1"/>
    <property type="molecule type" value="Genomic_DNA"/>
</dbReference>
<dbReference type="Proteomes" id="UP000824156">
    <property type="component" value="Unassembled WGS sequence"/>
</dbReference>
<dbReference type="InterPro" id="IPR036629">
    <property type="entry name" value="YjbJ_sf"/>
</dbReference>
<organism evidence="1 2">
    <name type="scientific">Candidatus Sphingobacterium stercoripullorum</name>
    <dbReference type="NCBI Taxonomy" id="2838759"/>
    <lineage>
        <taxon>Bacteria</taxon>
        <taxon>Pseudomonadati</taxon>
        <taxon>Bacteroidota</taxon>
        <taxon>Sphingobacteriia</taxon>
        <taxon>Sphingobacteriales</taxon>
        <taxon>Sphingobacteriaceae</taxon>
        <taxon>Sphingobacterium</taxon>
    </lineage>
</organism>
<accession>A0A9D2AY86</accession>
<dbReference type="Gene3D" id="1.10.1470.10">
    <property type="entry name" value="YjbJ"/>
    <property type="match status" value="1"/>
</dbReference>
<sequence>MVPFKISDEQWPVVKLKLLRKYRDLSEADLAYQEGQEEELVNRLAKRLNRNREYVIFTISKGLSDLKSNQL</sequence>
<dbReference type="AlphaFoldDB" id="A0A9D2AY86"/>
<gene>
    <name evidence="1" type="ORF">H9853_06245</name>
</gene>
<protein>
    <submittedName>
        <fullName evidence="1">Uncharacterized protein</fullName>
    </submittedName>
</protein>
<evidence type="ECO:0000313" key="1">
    <source>
        <dbReference type="EMBL" id="HIX54607.1"/>
    </source>
</evidence>
<name>A0A9D2AY86_9SPHI</name>
<reference evidence="1" key="1">
    <citation type="journal article" date="2021" name="PeerJ">
        <title>Extensive microbial diversity within the chicken gut microbiome revealed by metagenomics and culture.</title>
        <authorList>
            <person name="Gilroy R."/>
            <person name="Ravi A."/>
            <person name="Getino M."/>
            <person name="Pursley I."/>
            <person name="Horton D.L."/>
            <person name="Alikhan N.F."/>
            <person name="Baker D."/>
            <person name="Gharbi K."/>
            <person name="Hall N."/>
            <person name="Watson M."/>
            <person name="Adriaenssens E.M."/>
            <person name="Foster-Nyarko E."/>
            <person name="Jarju S."/>
            <person name="Secka A."/>
            <person name="Antonio M."/>
            <person name="Oren A."/>
            <person name="Chaudhuri R.R."/>
            <person name="La Ragione R."/>
            <person name="Hildebrand F."/>
            <person name="Pallen M.J."/>
        </authorList>
    </citation>
    <scope>NUCLEOTIDE SEQUENCE</scope>
    <source>
        <strain evidence="1">1719</strain>
    </source>
</reference>
<evidence type="ECO:0000313" key="2">
    <source>
        <dbReference type="Proteomes" id="UP000824156"/>
    </source>
</evidence>
<reference evidence="1" key="2">
    <citation type="submission" date="2021-04" db="EMBL/GenBank/DDBJ databases">
        <authorList>
            <person name="Gilroy R."/>
        </authorList>
    </citation>
    <scope>NUCLEOTIDE SEQUENCE</scope>
    <source>
        <strain evidence="1">1719</strain>
    </source>
</reference>
<proteinExistence type="predicted"/>